<dbReference type="Proteomes" id="UP001056386">
    <property type="component" value="Chromosome 1"/>
</dbReference>
<dbReference type="AlphaFoldDB" id="A0AAQ0BU84"/>
<proteinExistence type="predicted"/>
<accession>A0AAQ0BU84</accession>
<dbReference type="Proteomes" id="UP000594892">
    <property type="component" value="Chromosome 2"/>
</dbReference>
<reference evidence="1 3" key="1">
    <citation type="submission" date="2020-12" db="EMBL/GenBank/DDBJ databases">
        <title>FDA dAtabase for Regulatory Grade micrObial Sequences (FDA-ARGOS): Supporting development and validation of Infectious Disease Dx tests.</title>
        <authorList>
            <person name="Minogue T."/>
            <person name="Wolcott M."/>
            <person name="Wasieloski L."/>
            <person name="Aguilar W."/>
            <person name="Moore D."/>
            <person name="Jaissle J."/>
            <person name="Tallon L."/>
            <person name="Sadzewicz L."/>
            <person name="Zhao X."/>
            <person name="Boylan J."/>
            <person name="Ott S."/>
            <person name="Bowen H."/>
            <person name="Vavikolanu K."/>
            <person name="Mehta A."/>
            <person name="Aluvathingal J."/>
            <person name="Nadendla S."/>
            <person name="Yan Y."/>
            <person name="Sichtig H."/>
        </authorList>
    </citation>
    <scope>NUCLEOTIDE SEQUENCE [LARGE SCALE GENOMIC DNA]</scope>
    <source>
        <strain evidence="1 3">FDAARGOS_949</strain>
    </source>
</reference>
<dbReference type="RefSeq" id="WP_015875934.1">
    <property type="nucleotide sequence ID" value="NZ_CP021074.1"/>
</dbReference>
<dbReference type="EMBL" id="CP065601">
    <property type="protein sequence ID" value="QPQ93325.1"/>
    <property type="molecule type" value="Genomic_DNA"/>
</dbReference>
<reference evidence="2" key="2">
    <citation type="submission" date="2022-06" db="EMBL/GenBank/DDBJ databases">
        <title>Draft genome sequence of Burkholderia glumae strain GR20004 isolated from rice panicle showing bacterial panicle blight.</title>
        <authorList>
            <person name="Choi S.Y."/>
            <person name="Lee Y.H."/>
        </authorList>
    </citation>
    <scope>NUCLEOTIDE SEQUENCE</scope>
    <source>
        <strain evidence="2">GR20004</strain>
    </source>
</reference>
<evidence type="ECO:0000313" key="3">
    <source>
        <dbReference type="Proteomes" id="UP000594892"/>
    </source>
</evidence>
<dbReference type="EMBL" id="CP099587">
    <property type="protein sequence ID" value="USS47495.1"/>
    <property type="molecule type" value="Genomic_DNA"/>
</dbReference>
<name>A0AAQ0BU84_BURGL</name>
<dbReference type="GeneID" id="45698198"/>
<organism evidence="1 3">
    <name type="scientific">Burkholderia glumae</name>
    <name type="common">Pseudomonas glumae</name>
    <dbReference type="NCBI Taxonomy" id="337"/>
    <lineage>
        <taxon>Bacteria</taxon>
        <taxon>Pseudomonadati</taxon>
        <taxon>Pseudomonadota</taxon>
        <taxon>Betaproteobacteria</taxon>
        <taxon>Burkholderiales</taxon>
        <taxon>Burkholderiaceae</taxon>
        <taxon>Burkholderia</taxon>
    </lineage>
</organism>
<gene>
    <name evidence="1" type="ORF">I6H06_13740</name>
    <name evidence="2" type="ORF">NFI99_21945</name>
</gene>
<protein>
    <submittedName>
        <fullName evidence="1">Uncharacterized protein</fullName>
    </submittedName>
</protein>
<evidence type="ECO:0000313" key="4">
    <source>
        <dbReference type="Proteomes" id="UP001056386"/>
    </source>
</evidence>
<keyword evidence="4" id="KW-1185">Reference proteome</keyword>
<evidence type="ECO:0000313" key="2">
    <source>
        <dbReference type="EMBL" id="USS47495.1"/>
    </source>
</evidence>
<evidence type="ECO:0000313" key="1">
    <source>
        <dbReference type="EMBL" id="QPQ93325.1"/>
    </source>
</evidence>
<sequence length="65" mass="7071">MFPVLSPDAIDALKWLDRFGGLRPLPAQFAPLVDGLLNDGYVYPSGAGLVDLTDDGRAYLSEQFD</sequence>